<organism evidence="1 2">
    <name type="scientific">Limnospira platensis NIES-46</name>
    <dbReference type="NCBI Taxonomy" id="1236695"/>
    <lineage>
        <taxon>Bacteria</taxon>
        <taxon>Bacillati</taxon>
        <taxon>Cyanobacteriota</taxon>
        <taxon>Cyanophyceae</taxon>
        <taxon>Oscillatoriophycideae</taxon>
        <taxon>Oscillatoriales</taxon>
        <taxon>Sirenicapillariaceae</taxon>
        <taxon>Limnospira</taxon>
    </lineage>
</organism>
<protein>
    <recommendedName>
        <fullName evidence="3">CopG-like ribbon-helix-helix domain-containing protein</fullName>
    </recommendedName>
</protein>
<evidence type="ECO:0000313" key="2">
    <source>
        <dbReference type="Proteomes" id="UP000326169"/>
    </source>
</evidence>
<accession>A0A5M3TAY2</accession>
<gene>
    <name evidence="1" type="ORF">NIES46_30260</name>
</gene>
<comment type="caution">
    <text evidence="1">The sequence shown here is derived from an EMBL/GenBank/DDBJ whole genome shotgun (WGS) entry which is preliminary data.</text>
</comment>
<dbReference type="SUPFAM" id="SSF47598">
    <property type="entry name" value="Ribbon-helix-helix"/>
    <property type="match status" value="1"/>
</dbReference>
<proteinExistence type="predicted"/>
<name>A0A5M3TAY2_LIMPL</name>
<reference evidence="1 2" key="1">
    <citation type="journal article" date="2019" name="J Genomics">
        <title>The Draft Genome of a Hydrogen-producing Cyanobacterium, Arthrospira platensis NIES-46.</title>
        <authorList>
            <person name="Suzuki S."/>
            <person name="Yamaguchi H."/>
            <person name="Kawachi M."/>
        </authorList>
    </citation>
    <scope>NUCLEOTIDE SEQUENCE [LARGE SCALE GENOMIC DNA]</scope>
    <source>
        <strain evidence="1 2">NIES-46</strain>
    </source>
</reference>
<dbReference type="EMBL" id="BIMW01000116">
    <property type="protein sequence ID" value="GCE94966.1"/>
    <property type="molecule type" value="Genomic_DNA"/>
</dbReference>
<dbReference type="InterPro" id="IPR010985">
    <property type="entry name" value="Ribbon_hlx_hlx"/>
</dbReference>
<dbReference type="Proteomes" id="UP000326169">
    <property type="component" value="Unassembled WGS sequence"/>
</dbReference>
<evidence type="ECO:0000313" key="1">
    <source>
        <dbReference type="EMBL" id="GCE94966.1"/>
    </source>
</evidence>
<keyword evidence="2" id="KW-1185">Reference proteome</keyword>
<sequence length="71" mass="8177">MAVQYNEDAPMISQTVPSKLPRVNVYIDPDLKETGERLAKKRFRSLSNLMAWLLLQEVERAKQSGELTEDK</sequence>
<dbReference type="RefSeq" id="WP_231851958.1">
    <property type="nucleotide sequence ID" value="NZ_BIMW01000116.1"/>
</dbReference>
<dbReference type="GeneID" id="301683835"/>
<evidence type="ECO:0008006" key="3">
    <source>
        <dbReference type="Google" id="ProtNLM"/>
    </source>
</evidence>